<evidence type="ECO:0000313" key="1">
    <source>
        <dbReference type="EMBL" id="KAJ8731892.1"/>
    </source>
</evidence>
<dbReference type="Proteomes" id="UP001231649">
    <property type="component" value="Chromosome 6"/>
</dbReference>
<accession>A0ACC2R2Y2</accession>
<gene>
    <name evidence="1" type="ORF">PYW08_014622</name>
</gene>
<proteinExistence type="predicted"/>
<evidence type="ECO:0000313" key="2">
    <source>
        <dbReference type="Proteomes" id="UP001231649"/>
    </source>
</evidence>
<reference evidence="1" key="1">
    <citation type="submission" date="2023-03" db="EMBL/GenBank/DDBJ databases">
        <title>Chromosome-level genomes of two armyworms, Mythimna separata and Mythimna loreyi, provide insights into the biosynthesis and reception of sex pheromones.</title>
        <authorList>
            <person name="Zhao H."/>
        </authorList>
    </citation>
    <scope>NUCLEOTIDE SEQUENCE</scope>
    <source>
        <strain evidence="1">BeijingLab</strain>
    </source>
</reference>
<name>A0ACC2R2Y2_9NEOP</name>
<sequence length="343" mass="39415">MVSKVCILAVMATLAVVAVTADDGHSHIHILKHDDHPVKVEIKDEHHHHHHVDYYTHPKYKFEYEVKSHHTGDHKHQHEHRDGDSVKGEYALHEPDGGSRHIHYHADKKTGFHADVKHSVHHIIFLVAAVIAIITAEPQGGDKKHEHKHAFSSQSIKQHHGKATEKHVEYYSHPKYEFAYKVEDPHTGDKKSQHESRDGDVVKGVYSLHEADGTIRVVEYHSDKKTGFNADVKREGHAQHIVFGVLVVASMVSAEYGHSSQYFQKHDGHHHLVHIHDHHHHHHVDYYAHPKYEFNYNVKDPHTGDHKEHNEHRDGDSVKGHYSLKEPDGSIRHVHYHADKKTG</sequence>
<dbReference type="EMBL" id="CM056782">
    <property type="protein sequence ID" value="KAJ8731892.1"/>
    <property type="molecule type" value="Genomic_DNA"/>
</dbReference>
<organism evidence="1 2">
    <name type="scientific">Mythimna loreyi</name>
    <dbReference type="NCBI Taxonomy" id="667449"/>
    <lineage>
        <taxon>Eukaryota</taxon>
        <taxon>Metazoa</taxon>
        <taxon>Ecdysozoa</taxon>
        <taxon>Arthropoda</taxon>
        <taxon>Hexapoda</taxon>
        <taxon>Insecta</taxon>
        <taxon>Pterygota</taxon>
        <taxon>Neoptera</taxon>
        <taxon>Endopterygota</taxon>
        <taxon>Lepidoptera</taxon>
        <taxon>Glossata</taxon>
        <taxon>Ditrysia</taxon>
        <taxon>Noctuoidea</taxon>
        <taxon>Noctuidae</taxon>
        <taxon>Noctuinae</taxon>
        <taxon>Hadenini</taxon>
        <taxon>Mythimna</taxon>
    </lineage>
</organism>
<protein>
    <submittedName>
        <fullName evidence="1">Uncharacterized protein</fullName>
    </submittedName>
</protein>
<keyword evidence="2" id="KW-1185">Reference proteome</keyword>
<comment type="caution">
    <text evidence="1">The sequence shown here is derived from an EMBL/GenBank/DDBJ whole genome shotgun (WGS) entry which is preliminary data.</text>
</comment>